<sequence length="59" mass="6529">MMTVMAKTSPWQEDGHCGKEQGMNEIVGGGVWSSWSSSASATQFFPTMWFILLARTLSE</sequence>
<evidence type="ECO:0000313" key="2">
    <source>
        <dbReference type="EMBL" id="GMN60764.1"/>
    </source>
</evidence>
<evidence type="ECO:0000256" key="1">
    <source>
        <dbReference type="SAM" id="MobiDB-lite"/>
    </source>
</evidence>
<dbReference type="EMBL" id="BTGU01000102">
    <property type="protein sequence ID" value="GMN60764.1"/>
    <property type="molecule type" value="Genomic_DNA"/>
</dbReference>
<comment type="caution">
    <text evidence="2">The sequence shown here is derived from an EMBL/GenBank/DDBJ whole genome shotgun (WGS) entry which is preliminary data.</text>
</comment>
<reference evidence="2" key="1">
    <citation type="submission" date="2023-07" db="EMBL/GenBank/DDBJ databases">
        <title>draft genome sequence of fig (Ficus carica).</title>
        <authorList>
            <person name="Takahashi T."/>
            <person name="Nishimura K."/>
        </authorList>
    </citation>
    <scope>NUCLEOTIDE SEQUENCE</scope>
</reference>
<evidence type="ECO:0000313" key="3">
    <source>
        <dbReference type="Proteomes" id="UP001187192"/>
    </source>
</evidence>
<name>A0AA88DWK0_FICCA</name>
<dbReference type="Proteomes" id="UP001187192">
    <property type="component" value="Unassembled WGS sequence"/>
</dbReference>
<dbReference type="AlphaFoldDB" id="A0AA88DWK0"/>
<protein>
    <submittedName>
        <fullName evidence="2">Uncharacterized protein</fullName>
    </submittedName>
</protein>
<keyword evidence="3" id="KW-1185">Reference proteome</keyword>
<feature type="region of interest" description="Disordered" evidence="1">
    <location>
        <begin position="1"/>
        <end position="20"/>
    </location>
</feature>
<proteinExistence type="predicted"/>
<gene>
    <name evidence="2" type="ORF">TIFTF001_029849</name>
</gene>
<accession>A0AA88DWK0</accession>
<organism evidence="2 3">
    <name type="scientific">Ficus carica</name>
    <name type="common">Common fig</name>
    <dbReference type="NCBI Taxonomy" id="3494"/>
    <lineage>
        <taxon>Eukaryota</taxon>
        <taxon>Viridiplantae</taxon>
        <taxon>Streptophyta</taxon>
        <taxon>Embryophyta</taxon>
        <taxon>Tracheophyta</taxon>
        <taxon>Spermatophyta</taxon>
        <taxon>Magnoliopsida</taxon>
        <taxon>eudicotyledons</taxon>
        <taxon>Gunneridae</taxon>
        <taxon>Pentapetalae</taxon>
        <taxon>rosids</taxon>
        <taxon>fabids</taxon>
        <taxon>Rosales</taxon>
        <taxon>Moraceae</taxon>
        <taxon>Ficeae</taxon>
        <taxon>Ficus</taxon>
    </lineage>
</organism>